<reference evidence="1" key="1">
    <citation type="submission" date="2023-04" db="EMBL/GenBank/DDBJ databases">
        <title>Black Yeasts Isolated from many extreme environments.</title>
        <authorList>
            <person name="Coleine C."/>
            <person name="Stajich J.E."/>
            <person name="Selbmann L."/>
        </authorList>
    </citation>
    <scope>NUCLEOTIDE SEQUENCE</scope>
    <source>
        <strain evidence="1">CCFEE 5312</strain>
    </source>
</reference>
<accession>A0AAJ0D8F6</accession>
<comment type="caution">
    <text evidence="1">The sequence shown here is derived from an EMBL/GenBank/DDBJ whole genome shotgun (WGS) entry which is preliminary data.</text>
</comment>
<dbReference type="EMBL" id="JAWDJX010000044">
    <property type="protein sequence ID" value="KAK3048872.1"/>
    <property type="molecule type" value="Genomic_DNA"/>
</dbReference>
<protein>
    <submittedName>
        <fullName evidence="1">Uncharacterized protein</fullName>
    </submittedName>
</protein>
<dbReference type="AlphaFoldDB" id="A0AAJ0D8F6"/>
<sequence>MAGTAGVVPQVAEPSMVADALVAVSEVHWGKKPFRFTADAVGDGGEEAPAVVDKMGVEFYDRFGVEKLLELLAILNLSPTTELLIRNKYSWNIVTINS</sequence>
<evidence type="ECO:0000313" key="1">
    <source>
        <dbReference type="EMBL" id="KAK3048872.1"/>
    </source>
</evidence>
<organism evidence="1 2">
    <name type="scientific">Extremus antarcticus</name>
    <dbReference type="NCBI Taxonomy" id="702011"/>
    <lineage>
        <taxon>Eukaryota</taxon>
        <taxon>Fungi</taxon>
        <taxon>Dikarya</taxon>
        <taxon>Ascomycota</taxon>
        <taxon>Pezizomycotina</taxon>
        <taxon>Dothideomycetes</taxon>
        <taxon>Dothideomycetidae</taxon>
        <taxon>Mycosphaerellales</taxon>
        <taxon>Extremaceae</taxon>
        <taxon>Extremus</taxon>
    </lineage>
</organism>
<gene>
    <name evidence="1" type="ORF">LTR09_009767</name>
</gene>
<proteinExistence type="predicted"/>
<keyword evidence="2" id="KW-1185">Reference proteome</keyword>
<name>A0AAJ0D8F6_9PEZI</name>
<dbReference type="Proteomes" id="UP001271007">
    <property type="component" value="Unassembled WGS sequence"/>
</dbReference>
<evidence type="ECO:0000313" key="2">
    <source>
        <dbReference type="Proteomes" id="UP001271007"/>
    </source>
</evidence>